<dbReference type="EnsemblMetazoa" id="GAUT005375-RA">
    <property type="protein sequence ID" value="GAUT005375-PA"/>
    <property type="gene ID" value="GAUT005375"/>
</dbReference>
<comment type="similarity">
    <text evidence="2 7">Belongs to the peroxisomal membrane protein PXMP2/4 family.</text>
</comment>
<dbReference type="AlphaFoldDB" id="A0A1A9UHX0"/>
<comment type="subcellular location">
    <subcellularLocation>
        <location evidence="1">Membrane</location>
        <topology evidence="1">Multi-pass membrane protein</topology>
    </subcellularLocation>
</comment>
<dbReference type="STRING" id="7395.A0A1A9UHX0"/>
<dbReference type="VEuPathDB" id="VectorBase:GAUT005375"/>
<evidence type="ECO:0000256" key="1">
    <source>
        <dbReference type="ARBA" id="ARBA00004141"/>
    </source>
</evidence>
<protein>
    <recommendedName>
        <fullName evidence="6">Mitochondrial inner membrane protein Mpv17</fullName>
    </recommendedName>
</protein>
<evidence type="ECO:0000256" key="4">
    <source>
        <dbReference type="ARBA" id="ARBA00022989"/>
    </source>
</evidence>
<dbReference type="PANTHER" id="PTHR11266">
    <property type="entry name" value="PEROXISOMAL MEMBRANE PROTEIN 2, PXMP2 MPV17"/>
    <property type="match status" value="1"/>
</dbReference>
<dbReference type="GO" id="GO:0016020">
    <property type="term" value="C:membrane"/>
    <property type="evidence" value="ECO:0007669"/>
    <property type="project" value="UniProtKB-SubCell"/>
</dbReference>
<evidence type="ECO:0000313" key="8">
    <source>
        <dbReference type="EnsemblMetazoa" id="GAUT005375-PA"/>
    </source>
</evidence>
<accession>A0A1A9UHX0</accession>
<dbReference type="Proteomes" id="UP000078200">
    <property type="component" value="Unassembled WGS sequence"/>
</dbReference>
<dbReference type="PANTHER" id="PTHR11266:SF17">
    <property type="entry name" value="PROTEIN MPV17"/>
    <property type="match status" value="1"/>
</dbReference>
<feature type="transmembrane region" description="Helical" evidence="7">
    <location>
        <begin position="58"/>
        <end position="77"/>
    </location>
</feature>
<evidence type="ECO:0000256" key="7">
    <source>
        <dbReference type="RuleBase" id="RU363053"/>
    </source>
</evidence>
<feature type="transmembrane region" description="Helical" evidence="7">
    <location>
        <begin position="20"/>
        <end position="38"/>
    </location>
</feature>
<reference evidence="8" key="1">
    <citation type="submission" date="2020-05" db="UniProtKB">
        <authorList>
            <consortium name="EnsemblMetazoa"/>
        </authorList>
    </citation>
    <scope>IDENTIFICATION</scope>
    <source>
        <strain evidence="8">TTRI</strain>
    </source>
</reference>
<evidence type="ECO:0000256" key="6">
    <source>
        <dbReference type="ARBA" id="ARBA00049743"/>
    </source>
</evidence>
<name>A0A1A9UHX0_GLOAU</name>
<evidence type="ECO:0000256" key="2">
    <source>
        <dbReference type="ARBA" id="ARBA00006824"/>
    </source>
</evidence>
<evidence type="ECO:0000256" key="3">
    <source>
        <dbReference type="ARBA" id="ARBA00022692"/>
    </source>
</evidence>
<dbReference type="GO" id="GO:0005737">
    <property type="term" value="C:cytoplasm"/>
    <property type="evidence" value="ECO:0007669"/>
    <property type="project" value="TreeGrafter"/>
</dbReference>
<organism evidence="8 9">
    <name type="scientific">Glossina austeni</name>
    <name type="common">Savannah tsetse fly</name>
    <dbReference type="NCBI Taxonomy" id="7395"/>
    <lineage>
        <taxon>Eukaryota</taxon>
        <taxon>Metazoa</taxon>
        <taxon>Ecdysozoa</taxon>
        <taxon>Arthropoda</taxon>
        <taxon>Hexapoda</taxon>
        <taxon>Insecta</taxon>
        <taxon>Pterygota</taxon>
        <taxon>Neoptera</taxon>
        <taxon>Endopterygota</taxon>
        <taxon>Diptera</taxon>
        <taxon>Brachycera</taxon>
        <taxon>Muscomorpha</taxon>
        <taxon>Hippoboscoidea</taxon>
        <taxon>Glossinidae</taxon>
        <taxon>Glossina</taxon>
    </lineage>
</organism>
<sequence length="184" mass="20859">MCNIMPKPKSCSIKSCLRPLITSGIHTGIIMTLGDFFAQTYWEKKDWDQIDLKRSLKFGTIGFVYGGPVIAFWNSMVRSAIPRRAPFFEKVINRVVTTQVYLAPALNYGILGLSGAVKNETISKESFEKGLNYFVEVMEKNYMVWPITHALTAIIFPSTNYVKFVVLSAISIFWTSYLSTTLMQ</sequence>
<keyword evidence="3 7" id="KW-0812">Transmembrane</keyword>
<keyword evidence="5 7" id="KW-0472">Membrane</keyword>
<evidence type="ECO:0000313" key="9">
    <source>
        <dbReference type="Proteomes" id="UP000078200"/>
    </source>
</evidence>
<proteinExistence type="inferred from homology"/>
<keyword evidence="4 7" id="KW-1133">Transmembrane helix</keyword>
<dbReference type="InterPro" id="IPR007248">
    <property type="entry name" value="Mpv17_PMP22"/>
</dbReference>
<keyword evidence="9" id="KW-1185">Reference proteome</keyword>
<evidence type="ECO:0000256" key="5">
    <source>
        <dbReference type="ARBA" id="ARBA00023136"/>
    </source>
</evidence>